<keyword evidence="2" id="KW-0732">Signal</keyword>
<evidence type="ECO:0000256" key="1">
    <source>
        <dbReference type="SAM" id="MobiDB-lite"/>
    </source>
</evidence>
<feature type="region of interest" description="Disordered" evidence="1">
    <location>
        <begin position="59"/>
        <end position="83"/>
    </location>
</feature>
<protein>
    <recommendedName>
        <fullName evidence="5">Phosphate starvation-inducible protein PsiF</fullName>
    </recommendedName>
</protein>
<evidence type="ECO:0000313" key="3">
    <source>
        <dbReference type="EMBL" id="TGE24272.1"/>
    </source>
</evidence>
<organism evidence="3 4">
    <name type="scientific">Hymenobacter aquaticus</name>
    <dbReference type="NCBI Taxonomy" id="1867101"/>
    <lineage>
        <taxon>Bacteria</taxon>
        <taxon>Pseudomonadati</taxon>
        <taxon>Bacteroidota</taxon>
        <taxon>Cytophagia</taxon>
        <taxon>Cytophagales</taxon>
        <taxon>Hymenobacteraceae</taxon>
        <taxon>Hymenobacter</taxon>
    </lineage>
</organism>
<dbReference type="Proteomes" id="UP000297549">
    <property type="component" value="Unassembled WGS sequence"/>
</dbReference>
<gene>
    <name evidence="3" type="ORF">E5K00_03395</name>
</gene>
<feature type="chain" id="PRO_5021457720" description="Phosphate starvation-inducible protein PsiF" evidence="2">
    <location>
        <begin position="20"/>
        <end position="83"/>
    </location>
</feature>
<reference evidence="3 4" key="1">
    <citation type="submission" date="2019-04" db="EMBL/GenBank/DDBJ databases">
        <authorList>
            <person name="Feng G."/>
            <person name="Zhang J."/>
            <person name="Zhu H."/>
        </authorList>
    </citation>
    <scope>NUCLEOTIDE SEQUENCE [LARGE SCALE GENOMIC DNA]</scope>
    <source>
        <strain evidence="3 4">JCM 31653</strain>
    </source>
</reference>
<comment type="caution">
    <text evidence="3">The sequence shown here is derived from an EMBL/GenBank/DDBJ whole genome shotgun (WGS) entry which is preliminary data.</text>
</comment>
<accession>A0A4Z0Q6G7</accession>
<keyword evidence="4" id="KW-1185">Reference proteome</keyword>
<dbReference type="AlphaFoldDB" id="A0A4Z0Q6G7"/>
<name>A0A4Z0Q6G7_9BACT</name>
<evidence type="ECO:0008006" key="5">
    <source>
        <dbReference type="Google" id="ProtNLM"/>
    </source>
</evidence>
<sequence>MKNVLLALTLLAFVGTASAHDGKDEKGKKGKKEACSTEMKAHCASTGSTAATPSCCMKKGGKTASVKPADSTPAAATPVAKSL</sequence>
<dbReference type="RefSeq" id="WP_135461687.1">
    <property type="nucleotide sequence ID" value="NZ_SRLC01000001.1"/>
</dbReference>
<feature type="signal peptide" evidence="2">
    <location>
        <begin position="1"/>
        <end position="19"/>
    </location>
</feature>
<dbReference type="OrthoDB" id="887058at2"/>
<proteinExistence type="predicted"/>
<evidence type="ECO:0000313" key="4">
    <source>
        <dbReference type="Proteomes" id="UP000297549"/>
    </source>
</evidence>
<dbReference type="EMBL" id="SRLC01000001">
    <property type="protein sequence ID" value="TGE24272.1"/>
    <property type="molecule type" value="Genomic_DNA"/>
</dbReference>
<evidence type="ECO:0000256" key="2">
    <source>
        <dbReference type="SAM" id="SignalP"/>
    </source>
</evidence>